<dbReference type="RefSeq" id="WP_234866094.1">
    <property type="nucleotide sequence ID" value="NZ_JAKEVY010000002.1"/>
</dbReference>
<dbReference type="Proteomes" id="UP001200145">
    <property type="component" value="Unassembled WGS sequence"/>
</dbReference>
<dbReference type="InterPro" id="IPR001647">
    <property type="entry name" value="HTH_TetR"/>
</dbReference>
<keyword evidence="3 5" id="KW-0238">DNA-binding</keyword>
<name>A0ABS9BHS7_9BACT</name>
<evidence type="ECO:0000256" key="3">
    <source>
        <dbReference type="ARBA" id="ARBA00023125"/>
    </source>
</evidence>
<dbReference type="EMBL" id="JAKEVY010000002">
    <property type="protein sequence ID" value="MCF1715145.1"/>
    <property type="molecule type" value="Genomic_DNA"/>
</dbReference>
<evidence type="ECO:0000256" key="2">
    <source>
        <dbReference type="ARBA" id="ARBA00023015"/>
    </source>
</evidence>
<accession>A0ABS9BHS7</accession>
<feature type="DNA-binding region" description="H-T-H motif" evidence="5">
    <location>
        <begin position="22"/>
        <end position="41"/>
    </location>
</feature>
<feature type="domain" description="HTH tetR-type" evidence="6">
    <location>
        <begin position="1"/>
        <end position="59"/>
    </location>
</feature>
<dbReference type="PANTHER" id="PTHR30055:SF175">
    <property type="entry name" value="HTH-TYPE TRANSCRIPTIONAL REPRESSOR KSTR2"/>
    <property type="match status" value="1"/>
</dbReference>
<dbReference type="PANTHER" id="PTHR30055">
    <property type="entry name" value="HTH-TYPE TRANSCRIPTIONAL REGULATOR RUTR"/>
    <property type="match status" value="1"/>
</dbReference>
<gene>
    <name evidence="7" type="ORF">L0U88_10965</name>
</gene>
<dbReference type="SUPFAM" id="SSF48498">
    <property type="entry name" value="Tetracyclin repressor-like, C-terminal domain"/>
    <property type="match status" value="1"/>
</dbReference>
<proteinExistence type="predicted"/>
<evidence type="ECO:0000256" key="4">
    <source>
        <dbReference type="ARBA" id="ARBA00023163"/>
    </source>
</evidence>
<evidence type="ECO:0000259" key="6">
    <source>
        <dbReference type="PROSITE" id="PS50977"/>
    </source>
</evidence>
<evidence type="ECO:0000256" key="1">
    <source>
        <dbReference type="ARBA" id="ARBA00022491"/>
    </source>
</evidence>
<reference evidence="7 8" key="1">
    <citation type="submission" date="2022-01" db="EMBL/GenBank/DDBJ databases">
        <title>Flavihumibacter sp. nov., isolated from sediment of a river.</title>
        <authorList>
            <person name="Liu H."/>
        </authorList>
    </citation>
    <scope>NUCLEOTIDE SEQUENCE [LARGE SCALE GENOMIC DNA]</scope>
    <source>
        <strain evidence="7 8">RY-1</strain>
    </source>
</reference>
<dbReference type="InterPro" id="IPR036271">
    <property type="entry name" value="Tet_transcr_reg_TetR-rel_C_sf"/>
</dbReference>
<evidence type="ECO:0000313" key="7">
    <source>
        <dbReference type="EMBL" id="MCF1715145.1"/>
    </source>
</evidence>
<keyword evidence="1" id="KW-0678">Repressor</keyword>
<dbReference type="Gene3D" id="1.10.357.10">
    <property type="entry name" value="Tetracycline Repressor, domain 2"/>
    <property type="match status" value="1"/>
</dbReference>
<keyword evidence="8" id="KW-1185">Reference proteome</keyword>
<dbReference type="Pfam" id="PF00440">
    <property type="entry name" value="TetR_N"/>
    <property type="match status" value="1"/>
</dbReference>
<comment type="caution">
    <text evidence="7">The sequence shown here is derived from an EMBL/GenBank/DDBJ whole genome shotgun (WGS) entry which is preliminary data.</text>
</comment>
<sequence>MEQQILDSVHQVFTTQSISRYTMDDLSTQMGISKKTLYRFYPSRQELVDQVCKRVAEEYEESLQPWDDPGISNLKKLLGLISNVVGFCKKVSPDFFLDLRRHYPVQYIELNLKLEQSLTGRIQQLLQDGIQEGVFRSSLHPALVMSIWQQHLQKDFEYAAQLVNDYSKDEVFRQAVYLFLYGIIAPAAIPEMEGMLASYDWKSPLSTQTI</sequence>
<keyword evidence="2" id="KW-0805">Transcription regulation</keyword>
<evidence type="ECO:0000313" key="8">
    <source>
        <dbReference type="Proteomes" id="UP001200145"/>
    </source>
</evidence>
<dbReference type="PROSITE" id="PS50977">
    <property type="entry name" value="HTH_TETR_2"/>
    <property type="match status" value="1"/>
</dbReference>
<dbReference type="InterPro" id="IPR009057">
    <property type="entry name" value="Homeodomain-like_sf"/>
</dbReference>
<dbReference type="SUPFAM" id="SSF46689">
    <property type="entry name" value="Homeodomain-like"/>
    <property type="match status" value="1"/>
</dbReference>
<evidence type="ECO:0000256" key="5">
    <source>
        <dbReference type="PROSITE-ProRule" id="PRU00335"/>
    </source>
</evidence>
<protein>
    <submittedName>
        <fullName evidence="7">TetR/AcrR family transcriptional regulator</fullName>
    </submittedName>
</protein>
<dbReference type="InterPro" id="IPR050109">
    <property type="entry name" value="HTH-type_TetR-like_transc_reg"/>
</dbReference>
<organism evidence="7 8">
    <name type="scientific">Flavihumibacter fluminis</name>
    <dbReference type="NCBI Taxonomy" id="2909236"/>
    <lineage>
        <taxon>Bacteria</taxon>
        <taxon>Pseudomonadati</taxon>
        <taxon>Bacteroidota</taxon>
        <taxon>Chitinophagia</taxon>
        <taxon>Chitinophagales</taxon>
        <taxon>Chitinophagaceae</taxon>
        <taxon>Flavihumibacter</taxon>
    </lineage>
</organism>
<keyword evidence="4" id="KW-0804">Transcription</keyword>